<name>A0ABT5UGS5_9GAMM</name>
<dbReference type="PROSITE" id="PS50801">
    <property type="entry name" value="STAS"/>
    <property type="match status" value="1"/>
</dbReference>
<dbReference type="Pfam" id="PF01740">
    <property type="entry name" value="STAS"/>
    <property type="match status" value="1"/>
</dbReference>
<accession>A0ABT5UGS5</accession>
<dbReference type="RefSeq" id="WP_274691900.1">
    <property type="nucleotide sequence ID" value="NZ_JAPMOU010000071.1"/>
</dbReference>
<organism evidence="2 3">
    <name type="scientific">Spartinivicinus poritis</name>
    <dbReference type="NCBI Taxonomy" id="2994640"/>
    <lineage>
        <taxon>Bacteria</taxon>
        <taxon>Pseudomonadati</taxon>
        <taxon>Pseudomonadota</taxon>
        <taxon>Gammaproteobacteria</taxon>
        <taxon>Oceanospirillales</taxon>
        <taxon>Zooshikellaceae</taxon>
        <taxon>Spartinivicinus</taxon>
    </lineage>
</organism>
<protein>
    <submittedName>
        <fullName evidence="2">STAS domain-containing protein</fullName>
    </submittedName>
</protein>
<evidence type="ECO:0000313" key="2">
    <source>
        <dbReference type="EMBL" id="MDE1465596.1"/>
    </source>
</evidence>
<dbReference type="InterPro" id="IPR002645">
    <property type="entry name" value="STAS_dom"/>
</dbReference>
<dbReference type="Gene3D" id="3.30.750.24">
    <property type="entry name" value="STAS domain"/>
    <property type="match status" value="1"/>
</dbReference>
<dbReference type="SUPFAM" id="SSF52091">
    <property type="entry name" value="SpoIIaa-like"/>
    <property type="match status" value="1"/>
</dbReference>
<evidence type="ECO:0000313" key="3">
    <source>
        <dbReference type="Proteomes" id="UP001528823"/>
    </source>
</evidence>
<feature type="domain" description="STAS" evidence="1">
    <location>
        <begin position="3"/>
        <end position="93"/>
    </location>
</feature>
<dbReference type="InterPro" id="IPR036513">
    <property type="entry name" value="STAS_dom_sf"/>
</dbReference>
<sequence length="107" mass="11717">MSFKLHCRAVGNTLIACITGNLIAGNSVSLSKKLSKRISQDDVNVILDMTGIEYIDSMGMGDLTVISSIIKKHFGHLTIISPRREVTELISRSVYGKHIEIKEAESA</sequence>
<comment type="caution">
    <text evidence="2">The sequence shown here is derived from an EMBL/GenBank/DDBJ whole genome shotgun (WGS) entry which is preliminary data.</text>
</comment>
<evidence type="ECO:0000259" key="1">
    <source>
        <dbReference type="PROSITE" id="PS50801"/>
    </source>
</evidence>
<dbReference type="EMBL" id="JAPMOU010000071">
    <property type="protein sequence ID" value="MDE1465596.1"/>
    <property type="molecule type" value="Genomic_DNA"/>
</dbReference>
<dbReference type="Proteomes" id="UP001528823">
    <property type="component" value="Unassembled WGS sequence"/>
</dbReference>
<reference evidence="2 3" key="1">
    <citation type="submission" date="2022-11" db="EMBL/GenBank/DDBJ databases">
        <title>Spartinivicinus poritis sp. nov., isolated from scleractinian coral Porites lutea.</title>
        <authorList>
            <person name="Zhang G."/>
            <person name="Cai L."/>
            <person name="Wei Q."/>
        </authorList>
    </citation>
    <scope>NUCLEOTIDE SEQUENCE [LARGE SCALE GENOMIC DNA]</scope>
    <source>
        <strain evidence="2 3">A2-2</strain>
    </source>
</reference>
<gene>
    <name evidence="2" type="ORF">ORQ98_26905</name>
</gene>
<proteinExistence type="predicted"/>
<dbReference type="CDD" id="cd07043">
    <property type="entry name" value="STAS_anti-anti-sigma_factors"/>
    <property type="match status" value="1"/>
</dbReference>
<keyword evidence="3" id="KW-1185">Reference proteome</keyword>